<dbReference type="Pfam" id="PF13676">
    <property type="entry name" value="TIR_2"/>
    <property type="match status" value="1"/>
</dbReference>
<sequence>MEGTVHEKETVDFFISHAGGDSAWAEWIDQVLRRANHSTITDLYEFEVGRNFILLMEDALQRADKLLLIWSSKARARYMVEVEWSSAMARNRDRVIPIVVEECEVPAVLSATMHINLTKFSDGQTAGEALVQALHGRERPTDTVNYPRTVNPVVMPFSSELQRRVSNQHEAARQDATTALDFSLDTHIFPRPGHSMFTVSEDVSEVWMIAKGFDSFLHDNARGIKHAIARGTTFRFLMHDPGNTELMKMMALTSYSNRDHQNVALRLKSAVDQIRGLAEDRGDAVELRLVSWPIVTGCTFFGPNDRLGLAYMEIFGYRISLNERQALTVSRARDPQLFRYLREHFVAQWRDAEQVVWDD</sequence>
<protein>
    <submittedName>
        <fullName evidence="2">Toll/interleukin-1 receptor domain-containing protein</fullName>
    </submittedName>
</protein>
<dbReference type="SUPFAM" id="SSF52200">
    <property type="entry name" value="Toll/Interleukin receptor TIR domain"/>
    <property type="match status" value="1"/>
</dbReference>
<dbReference type="InterPro" id="IPR035897">
    <property type="entry name" value="Toll_tir_struct_dom_sf"/>
</dbReference>
<dbReference type="InterPro" id="IPR000157">
    <property type="entry name" value="TIR_dom"/>
</dbReference>
<feature type="domain" description="TIR" evidence="1">
    <location>
        <begin position="13"/>
        <end position="120"/>
    </location>
</feature>
<keyword evidence="3" id="KW-1185">Reference proteome</keyword>
<evidence type="ECO:0000313" key="2">
    <source>
        <dbReference type="EMBL" id="MFC4534032.1"/>
    </source>
</evidence>
<keyword evidence="2" id="KW-0675">Receptor</keyword>
<gene>
    <name evidence="2" type="ORF">ACFO60_24990</name>
</gene>
<dbReference type="Gene3D" id="3.40.50.10140">
    <property type="entry name" value="Toll/interleukin-1 receptor homology (TIR) domain"/>
    <property type="match status" value="1"/>
</dbReference>
<evidence type="ECO:0000259" key="1">
    <source>
        <dbReference type="Pfam" id="PF13676"/>
    </source>
</evidence>
<reference evidence="3" key="1">
    <citation type="journal article" date="2019" name="Int. J. Syst. Evol. Microbiol.">
        <title>The Global Catalogue of Microorganisms (GCM) 10K type strain sequencing project: providing services to taxonomists for standard genome sequencing and annotation.</title>
        <authorList>
            <consortium name="The Broad Institute Genomics Platform"/>
            <consortium name="The Broad Institute Genome Sequencing Center for Infectious Disease"/>
            <person name="Wu L."/>
            <person name="Ma J."/>
        </authorList>
    </citation>
    <scope>NUCLEOTIDE SEQUENCE [LARGE SCALE GENOMIC DNA]</scope>
    <source>
        <strain evidence="3">CGMCC 4.7132</strain>
    </source>
</reference>
<dbReference type="RefSeq" id="WP_380844054.1">
    <property type="nucleotide sequence ID" value="NZ_JBHSFP010000019.1"/>
</dbReference>
<comment type="caution">
    <text evidence="2">The sequence shown here is derived from an EMBL/GenBank/DDBJ whole genome shotgun (WGS) entry which is preliminary data.</text>
</comment>
<dbReference type="Proteomes" id="UP001596004">
    <property type="component" value="Unassembled WGS sequence"/>
</dbReference>
<organism evidence="2 3">
    <name type="scientific">Sphaerisporangium dianthi</name>
    <dbReference type="NCBI Taxonomy" id="1436120"/>
    <lineage>
        <taxon>Bacteria</taxon>
        <taxon>Bacillati</taxon>
        <taxon>Actinomycetota</taxon>
        <taxon>Actinomycetes</taxon>
        <taxon>Streptosporangiales</taxon>
        <taxon>Streptosporangiaceae</taxon>
        <taxon>Sphaerisporangium</taxon>
    </lineage>
</organism>
<name>A0ABV9CNH8_9ACTN</name>
<accession>A0ABV9CNH8</accession>
<dbReference type="EMBL" id="JBHSFP010000019">
    <property type="protein sequence ID" value="MFC4534032.1"/>
    <property type="molecule type" value="Genomic_DNA"/>
</dbReference>
<proteinExistence type="predicted"/>
<evidence type="ECO:0000313" key="3">
    <source>
        <dbReference type="Proteomes" id="UP001596004"/>
    </source>
</evidence>